<proteinExistence type="predicted"/>
<dbReference type="SUPFAM" id="SSF47413">
    <property type="entry name" value="lambda repressor-like DNA-binding domains"/>
    <property type="match status" value="1"/>
</dbReference>
<organism evidence="2 3">
    <name type="scientific">Microbacterium sufflavum</name>
    <dbReference type="NCBI Taxonomy" id="2851649"/>
    <lineage>
        <taxon>Bacteria</taxon>
        <taxon>Bacillati</taxon>
        <taxon>Actinomycetota</taxon>
        <taxon>Actinomycetes</taxon>
        <taxon>Micrococcales</taxon>
        <taxon>Microbacteriaceae</taxon>
        <taxon>Microbacterium</taxon>
    </lineage>
</organism>
<dbReference type="Pfam" id="PF13443">
    <property type="entry name" value="HTH_26"/>
    <property type="match status" value="1"/>
</dbReference>
<sequence length="68" mass="7333">MASTVEAARLHAGVSLDRLVDRSGISARRLHDLFDARVDFTMVDLARIAAALDIPVTDLLPFSTAVDP</sequence>
<dbReference type="InterPro" id="IPR010982">
    <property type="entry name" value="Lambda_DNA-bd_dom_sf"/>
</dbReference>
<evidence type="ECO:0000259" key="1">
    <source>
        <dbReference type="PROSITE" id="PS50943"/>
    </source>
</evidence>
<dbReference type="EMBL" id="CP078076">
    <property type="protein sequence ID" value="UPL12962.1"/>
    <property type="molecule type" value="Genomic_DNA"/>
</dbReference>
<name>A0ABY4IJL7_9MICO</name>
<dbReference type="PROSITE" id="PS50943">
    <property type="entry name" value="HTH_CROC1"/>
    <property type="match status" value="1"/>
</dbReference>
<dbReference type="CDD" id="cd00093">
    <property type="entry name" value="HTH_XRE"/>
    <property type="match status" value="1"/>
</dbReference>
<dbReference type="Gene3D" id="1.10.260.40">
    <property type="entry name" value="lambda repressor-like DNA-binding domains"/>
    <property type="match status" value="1"/>
</dbReference>
<dbReference type="Proteomes" id="UP000831467">
    <property type="component" value="Chromosome"/>
</dbReference>
<protein>
    <submittedName>
        <fullName evidence="2">Helix-turn-helix transcriptional regulator</fullName>
    </submittedName>
</protein>
<evidence type="ECO:0000313" key="3">
    <source>
        <dbReference type="Proteomes" id="UP000831467"/>
    </source>
</evidence>
<gene>
    <name evidence="2" type="ORF">KV394_17165</name>
</gene>
<feature type="domain" description="HTH cro/C1-type" evidence="1">
    <location>
        <begin position="5"/>
        <end position="59"/>
    </location>
</feature>
<dbReference type="InterPro" id="IPR001387">
    <property type="entry name" value="Cro/C1-type_HTH"/>
</dbReference>
<accession>A0ABY4IJL7</accession>
<dbReference type="SMART" id="SM00530">
    <property type="entry name" value="HTH_XRE"/>
    <property type="match status" value="1"/>
</dbReference>
<reference evidence="2 3" key="1">
    <citation type="submission" date="2021-06" db="EMBL/GenBank/DDBJ databases">
        <title>Genome-based taxonomic framework of Microbacterium strains isolated from marine environment, the description of four new species and reclassification of four preexisting species.</title>
        <authorList>
            <person name="Lee S.D."/>
            <person name="Kim S.-M."/>
            <person name="Byeon Y.-S."/>
            <person name="Yang H.L."/>
            <person name="Kim I.S."/>
        </authorList>
    </citation>
    <scope>NUCLEOTIDE SEQUENCE [LARGE SCALE GENOMIC DNA]</scope>
    <source>
        <strain evidence="2 3">SSW1-51</strain>
    </source>
</reference>
<evidence type="ECO:0000313" key="2">
    <source>
        <dbReference type="EMBL" id="UPL12962.1"/>
    </source>
</evidence>
<keyword evidence="3" id="KW-1185">Reference proteome</keyword>